<keyword evidence="9 23" id="KW-0812">Transmembrane</keyword>
<keyword evidence="20" id="KW-0464">Manganese</keyword>
<dbReference type="PRINTS" id="PR00344">
    <property type="entry name" value="BCTRLSENSOR"/>
</dbReference>
<keyword evidence="18" id="KW-0346">Stress response</keyword>
<dbReference type="PROSITE" id="PS50885">
    <property type="entry name" value="HAMP"/>
    <property type="match status" value="1"/>
</dbReference>
<dbReference type="Proteomes" id="UP001501237">
    <property type="component" value="Unassembled WGS sequence"/>
</dbReference>
<dbReference type="Pfam" id="PF00672">
    <property type="entry name" value="HAMP"/>
    <property type="match status" value="1"/>
</dbReference>
<evidence type="ECO:0000256" key="16">
    <source>
        <dbReference type="ARBA" id="ARBA00022989"/>
    </source>
</evidence>
<dbReference type="GO" id="GO:0016301">
    <property type="term" value="F:kinase activity"/>
    <property type="evidence" value="ECO:0007669"/>
    <property type="project" value="UniProtKB-KW"/>
</dbReference>
<dbReference type="Gene3D" id="6.10.340.10">
    <property type="match status" value="1"/>
</dbReference>
<protein>
    <recommendedName>
        <fullName evidence="21">Signal transduction histidine-protein kinase/phosphatase MprB</fullName>
        <ecNumber evidence="5">2.7.13.3</ecNumber>
    </recommendedName>
    <alternativeName>
        <fullName evidence="22">Mycobacterial persistence regulator B</fullName>
    </alternativeName>
</protein>
<sequence>MKRPRPLDPLRSIKVKIGIVTVVTAATSAMIVKWGYYFGFRARITLPFAVLGSLMVTQLVAHGMTAPLREMTAAARAMARGRYDQRVRVTSRDEVGELGRAFNTMAADLAEVERQRREFVANVSHELRTPITALQAVLENVADGVTPATPEVVEGALQQTERLGRLVKQLLDLSKVDAGVAKLDLAVFDLRSLAEETIAEAAANHRAEYLLETLPGLTCNADRDRLHQVMANLLDNAGRHSPAGGVVTVTAGLDQDGAVRIEVTDDGPGIPAEERPRVFERFVRGGTSGGGTGLGLAIARWVVDLHGGRIAVVDSDHGCRIRVTLP</sequence>
<keyword evidence="23" id="KW-0472">Membrane</keyword>
<keyword evidence="6" id="KW-1003">Cell membrane</keyword>
<keyword evidence="10" id="KW-0547">Nucleotide-binding</keyword>
<keyword evidence="11 26" id="KW-0418">Kinase</keyword>
<organism evidence="26 27">
    <name type="scientific">Actinocorallia longicatena</name>
    <dbReference type="NCBI Taxonomy" id="111803"/>
    <lineage>
        <taxon>Bacteria</taxon>
        <taxon>Bacillati</taxon>
        <taxon>Actinomycetota</taxon>
        <taxon>Actinomycetes</taxon>
        <taxon>Streptosporangiales</taxon>
        <taxon>Thermomonosporaceae</taxon>
        <taxon>Actinocorallia</taxon>
    </lineage>
</organism>
<evidence type="ECO:0000256" key="5">
    <source>
        <dbReference type="ARBA" id="ARBA00012438"/>
    </source>
</evidence>
<keyword evidence="16 23" id="KW-1133">Transmembrane helix</keyword>
<evidence type="ECO:0000256" key="20">
    <source>
        <dbReference type="ARBA" id="ARBA00023211"/>
    </source>
</evidence>
<evidence type="ECO:0000256" key="17">
    <source>
        <dbReference type="ARBA" id="ARBA00023012"/>
    </source>
</evidence>
<dbReference type="Gene3D" id="1.10.287.130">
    <property type="match status" value="1"/>
</dbReference>
<dbReference type="SMART" id="SM00388">
    <property type="entry name" value="HisKA"/>
    <property type="match status" value="1"/>
</dbReference>
<dbReference type="PROSITE" id="PS50109">
    <property type="entry name" value="HIS_KIN"/>
    <property type="match status" value="1"/>
</dbReference>
<evidence type="ECO:0000256" key="11">
    <source>
        <dbReference type="ARBA" id="ARBA00022777"/>
    </source>
</evidence>
<evidence type="ECO:0000256" key="1">
    <source>
        <dbReference type="ARBA" id="ARBA00000085"/>
    </source>
</evidence>
<feature type="domain" description="HAMP" evidence="25">
    <location>
        <begin position="62"/>
        <end position="114"/>
    </location>
</feature>
<keyword evidence="17" id="KW-0902">Two-component regulatory system</keyword>
<evidence type="ECO:0000256" key="7">
    <source>
        <dbReference type="ARBA" id="ARBA00022553"/>
    </source>
</evidence>
<evidence type="ECO:0000256" key="18">
    <source>
        <dbReference type="ARBA" id="ARBA00023016"/>
    </source>
</evidence>
<evidence type="ECO:0000256" key="2">
    <source>
        <dbReference type="ARBA" id="ARBA00001936"/>
    </source>
</evidence>
<gene>
    <name evidence="26" type="ORF">GCM10010468_24240</name>
</gene>
<dbReference type="SUPFAM" id="SSF158472">
    <property type="entry name" value="HAMP domain-like"/>
    <property type="match status" value="1"/>
</dbReference>
<dbReference type="Gene3D" id="3.30.565.10">
    <property type="entry name" value="Histidine kinase-like ATPase, C-terminal domain"/>
    <property type="match status" value="1"/>
</dbReference>
<dbReference type="RefSeq" id="WP_344826323.1">
    <property type="nucleotide sequence ID" value="NZ_BAAAUV010000005.1"/>
</dbReference>
<evidence type="ECO:0000256" key="3">
    <source>
        <dbReference type="ARBA" id="ARBA00001946"/>
    </source>
</evidence>
<evidence type="ECO:0000256" key="19">
    <source>
        <dbReference type="ARBA" id="ARBA00023026"/>
    </source>
</evidence>
<dbReference type="CDD" id="cd00075">
    <property type="entry name" value="HATPase"/>
    <property type="match status" value="1"/>
</dbReference>
<evidence type="ECO:0000256" key="4">
    <source>
        <dbReference type="ARBA" id="ARBA00004651"/>
    </source>
</evidence>
<keyword evidence="19" id="KW-0843">Virulence</keyword>
<evidence type="ECO:0000313" key="27">
    <source>
        <dbReference type="Proteomes" id="UP001501237"/>
    </source>
</evidence>
<evidence type="ECO:0000256" key="9">
    <source>
        <dbReference type="ARBA" id="ARBA00022692"/>
    </source>
</evidence>
<dbReference type="SUPFAM" id="SSF47384">
    <property type="entry name" value="Homodimeric domain of signal transducing histidine kinase"/>
    <property type="match status" value="1"/>
</dbReference>
<keyword evidence="15" id="KW-0904">Protein phosphatase</keyword>
<evidence type="ECO:0000256" key="23">
    <source>
        <dbReference type="SAM" id="Phobius"/>
    </source>
</evidence>
<comment type="cofactor">
    <cofactor evidence="2">
        <name>Mn(2+)</name>
        <dbReference type="ChEBI" id="CHEBI:29035"/>
    </cofactor>
</comment>
<dbReference type="Pfam" id="PF02518">
    <property type="entry name" value="HATPase_c"/>
    <property type="match status" value="1"/>
</dbReference>
<dbReference type="SMART" id="SM00304">
    <property type="entry name" value="HAMP"/>
    <property type="match status" value="1"/>
</dbReference>
<keyword evidence="7" id="KW-0597">Phosphoprotein</keyword>
<accession>A0ABP6Q6T9</accession>
<dbReference type="InterPro" id="IPR003660">
    <property type="entry name" value="HAMP_dom"/>
</dbReference>
<evidence type="ECO:0000313" key="26">
    <source>
        <dbReference type="EMBL" id="GAA3207740.1"/>
    </source>
</evidence>
<feature type="transmembrane region" description="Helical" evidence="23">
    <location>
        <begin position="44"/>
        <end position="61"/>
    </location>
</feature>
<reference evidence="27" key="1">
    <citation type="journal article" date="2019" name="Int. J. Syst. Evol. Microbiol.">
        <title>The Global Catalogue of Microorganisms (GCM) 10K type strain sequencing project: providing services to taxonomists for standard genome sequencing and annotation.</title>
        <authorList>
            <consortium name="The Broad Institute Genomics Platform"/>
            <consortium name="The Broad Institute Genome Sequencing Center for Infectious Disease"/>
            <person name="Wu L."/>
            <person name="Ma J."/>
        </authorList>
    </citation>
    <scope>NUCLEOTIDE SEQUENCE [LARGE SCALE GENOMIC DNA]</scope>
    <source>
        <strain evidence="27">JCM 9377</strain>
    </source>
</reference>
<dbReference type="SMART" id="SM00387">
    <property type="entry name" value="HATPase_c"/>
    <property type="match status" value="1"/>
</dbReference>
<dbReference type="PANTHER" id="PTHR44936">
    <property type="entry name" value="SENSOR PROTEIN CREC"/>
    <property type="match status" value="1"/>
</dbReference>
<evidence type="ECO:0000256" key="22">
    <source>
        <dbReference type="ARBA" id="ARBA00041776"/>
    </source>
</evidence>
<dbReference type="EMBL" id="BAAAUV010000005">
    <property type="protein sequence ID" value="GAA3207740.1"/>
    <property type="molecule type" value="Genomic_DNA"/>
</dbReference>
<dbReference type="CDD" id="cd06225">
    <property type="entry name" value="HAMP"/>
    <property type="match status" value="1"/>
</dbReference>
<dbReference type="PANTHER" id="PTHR44936:SF9">
    <property type="entry name" value="SENSOR PROTEIN CREC"/>
    <property type="match status" value="1"/>
</dbReference>
<dbReference type="InterPro" id="IPR036890">
    <property type="entry name" value="HATPase_C_sf"/>
</dbReference>
<dbReference type="InterPro" id="IPR005467">
    <property type="entry name" value="His_kinase_dom"/>
</dbReference>
<evidence type="ECO:0000256" key="12">
    <source>
        <dbReference type="ARBA" id="ARBA00022801"/>
    </source>
</evidence>
<evidence type="ECO:0000259" key="25">
    <source>
        <dbReference type="PROSITE" id="PS50885"/>
    </source>
</evidence>
<keyword evidence="27" id="KW-1185">Reference proteome</keyword>
<dbReference type="CDD" id="cd00082">
    <property type="entry name" value="HisKA"/>
    <property type="match status" value="1"/>
</dbReference>
<feature type="transmembrane region" description="Helical" evidence="23">
    <location>
        <begin position="12"/>
        <end position="32"/>
    </location>
</feature>
<dbReference type="InterPro" id="IPR003594">
    <property type="entry name" value="HATPase_dom"/>
</dbReference>
<keyword evidence="14" id="KW-0460">Magnesium</keyword>
<proteinExistence type="predicted"/>
<evidence type="ECO:0000256" key="6">
    <source>
        <dbReference type="ARBA" id="ARBA00022475"/>
    </source>
</evidence>
<evidence type="ECO:0000256" key="8">
    <source>
        <dbReference type="ARBA" id="ARBA00022679"/>
    </source>
</evidence>
<dbReference type="InterPro" id="IPR050980">
    <property type="entry name" value="2C_sensor_his_kinase"/>
</dbReference>
<evidence type="ECO:0000259" key="24">
    <source>
        <dbReference type="PROSITE" id="PS50109"/>
    </source>
</evidence>
<comment type="caution">
    <text evidence="26">The sequence shown here is derived from an EMBL/GenBank/DDBJ whole genome shotgun (WGS) entry which is preliminary data.</text>
</comment>
<dbReference type="Pfam" id="PF00512">
    <property type="entry name" value="HisKA"/>
    <property type="match status" value="1"/>
</dbReference>
<keyword evidence="12" id="KW-0378">Hydrolase</keyword>
<dbReference type="InterPro" id="IPR003661">
    <property type="entry name" value="HisK_dim/P_dom"/>
</dbReference>
<evidence type="ECO:0000256" key="13">
    <source>
        <dbReference type="ARBA" id="ARBA00022840"/>
    </source>
</evidence>
<dbReference type="SUPFAM" id="SSF55874">
    <property type="entry name" value="ATPase domain of HSP90 chaperone/DNA topoisomerase II/histidine kinase"/>
    <property type="match status" value="1"/>
</dbReference>
<comment type="cofactor">
    <cofactor evidence="3">
        <name>Mg(2+)</name>
        <dbReference type="ChEBI" id="CHEBI:18420"/>
    </cofactor>
</comment>
<evidence type="ECO:0000256" key="15">
    <source>
        <dbReference type="ARBA" id="ARBA00022912"/>
    </source>
</evidence>
<comment type="catalytic activity">
    <reaction evidence="1">
        <text>ATP + protein L-histidine = ADP + protein N-phospho-L-histidine.</text>
        <dbReference type="EC" id="2.7.13.3"/>
    </reaction>
</comment>
<keyword evidence="13" id="KW-0067">ATP-binding</keyword>
<evidence type="ECO:0000256" key="10">
    <source>
        <dbReference type="ARBA" id="ARBA00022741"/>
    </source>
</evidence>
<evidence type="ECO:0000256" key="14">
    <source>
        <dbReference type="ARBA" id="ARBA00022842"/>
    </source>
</evidence>
<comment type="subcellular location">
    <subcellularLocation>
        <location evidence="4">Cell membrane</location>
        <topology evidence="4">Multi-pass membrane protein</topology>
    </subcellularLocation>
</comment>
<evidence type="ECO:0000256" key="21">
    <source>
        <dbReference type="ARBA" id="ARBA00040454"/>
    </source>
</evidence>
<keyword evidence="8" id="KW-0808">Transferase</keyword>
<name>A0ABP6Q6T9_9ACTN</name>
<dbReference type="InterPro" id="IPR004358">
    <property type="entry name" value="Sig_transdc_His_kin-like_C"/>
</dbReference>
<dbReference type="EC" id="2.7.13.3" evidence="5"/>
<feature type="domain" description="Histidine kinase" evidence="24">
    <location>
        <begin position="122"/>
        <end position="326"/>
    </location>
</feature>
<dbReference type="InterPro" id="IPR036097">
    <property type="entry name" value="HisK_dim/P_sf"/>
</dbReference>